<dbReference type="EMBL" id="OZ034818">
    <property type="protein sequence ID" value="CAL1387864.1"/>
    <property type="molecule type" value="Genomic_DNA"/>
</dbReference>
<sequence length="81" mass="9070">MEGDAIPISFDGDGLWFATLKTSKPRKPSIPPNRETNLAKLSWSSWSIATKALSSLIHQHHRRCSLISNLSSEQRDLLLGR</sequence>
<dbReference type="AlphaFoldDB" id="A0AAV2EPY4"/>
<reference evidence="1 2" key="1">
    <citation type="submission" date="2024-04" db="EMBL/GenBank/DDBJ databases">
        <authorList>
            <person name="Fracassetti M."/>
        </authorList>
    </citation>
    <scope>NUCLEOTIDE SEQUENCE [LARGE SCALE GENOMIC DNA]</scope>
</reference>
<dbReference type="Proteomes" id="UP001497516">
    <property type="component" value="Chromosome 5"/>
</dbReference>
<gene>
    <name evidence="1" type="ORF">LTRI10_LOCUS28819</name>
</gene>
<evidence type="ECO:0000313" key="1">
    <source>
        <dbReference type="EMBL" id="CAL1387864.1"/>
    </source>
</evidence>
<accession>A0AAV2EPY4</accession>
<name>A0AAV2EPY4_9ROSI</name>
<keyword evidence="2" id="KW-1185">Reference proteome</keyword>
<organism evidence="1 2">
    <name type="scientific">Linum trigynum</name>
    <dbReference type="NCBI Taxonomy" id="586398"/>
    <lineage>
        <taxon>Eukaryota</taxon>
        <taxon>Viridiplantae</taxon>
        <taxon>Streptophyta</taxon>
        <taxon>Embryophyta</taxon>
        <taxon>Tracheophyta</taxon>
        <taxon>Spermatophyta</taxon>
        <taxon>Magnoliopsida</taxon>
        <taxon>eudicotyledons</taxon>
        <taxon>Gunneridae</taxon>
        <taxon>Pentapetalae</taxon>
        <taxon>rosids</taxon>
        <taxon>fabids</taxon>
        <taxon>Malpighiales</taxon>
        <taxon>Linaceae</taxon>
        <taxon>Linum</taxon>
    </lineage>
</organism>
<proteinExistence type="predicted"/>
<protein>
    <submittedName>
        <fullName evidence="1">Uncharacterized protein</fullName>
    </submittedName>
</protein>
<evidence type="ECO:0000313" key="2">
    <source>
        <dbReference type="Proteomes" id="UP001497516"/>
    </source>
</evidence>